<dbReference type="SUPFAM" id="SSF57667">
    <property type="entry name" value="beta-beta-alpha zinc fingers"/>
    <property type="match status" value="1"/>
</dbReference>
<keyword evidence="8" id="KW-1185">Reference proteome</keyword>
<keyword evidence="2 4" id="KW-0863">Zinc-finger</keyword>
<name>A0A2G9R6F9_AQUCT</name>
<organism evidence="7 8">
    <name type="scientific">Aquarana catesbeiana</name>
    <name type="common">American bullfrog</name>
    <name type="synonym">Rana catesbeiana</name>
    <dbReference type="NCBI Taxonomy" id="8400"/>
    <lineage>
        <taxon>Eukaryota</taxon>
        <taxon>Metazoa</taxon>
        <taxon>Chordata</taxon>
        <taxon>Craniata</taxon>
        <taxon>Vertebrata</taxon>
        <taxon>Euteleostomi</taxon>
        <taxon>Amphibia</taxon>
        <taxon>Batrachia</taxon>
        <taxon>Anura</taxon>
        <taxon>Neobatrachia</taxon>
        <taxon>Ranoidea</taxon>
        <taxon>Ranidae</taxon>
        <taxon>Aquarana</taxon>
    </lineage>
</organism>
<evidence type="ECO:0000256" key="2">
    <source>
        <dbReference type="ARBA" id="ARBA00022771"/>
    </source>
</evidence>
<dbReference type="GO" id="GO:0008270">
    <property type="term" value="F:zinc ion binding"/>
    <property type="evidence" value="ECO:0007669"/>
    <property type="project" value="UniProtKB-KW"/>
</dbReference>
<dbReference type="InterPro" id="IPR036236">
    <property type="entry name" value="Znf_C2H2_sf"/>
</dbReference>
<feature type="region of interest" description="Disordered" evidence="5">
    <location>
        <begin position="1"/>
        <end position="57"/>
    </location>
</feature>
<dbReference type="Proteomes" id="UP000228934">
    <property type="component" value="Unassembled WGS sequence"/>
</dbReference>
<dbReference type="GO" id="GO:0005634">
    <property type="term" value="C:nucleus"/>
    <property type="evidence" value="ECO:0007669"/>
    <property type="project" value="TreeGrafter"/>
</dbReference>
<feature type="compositionally biased region" description="Acidic residues" evidence="5">
    <location>
        <begin position="12"/>
        <end position="22"/>
    </location>
</feature>
<dbReference type="AlphaFoldDB" id="A0A2G9R6F9"/>
<dbReference type="GO" id="GO:0003677">
    <property type="term" value="F:DNA binding"/>
    <property type="evidence" value="ECO:0007669"/>
    <property type="project" value="InterPro"/>
</dbReference>
<dbReference type="InterPro" id="IPR003656">
    <property type="entry name" value="Znf_BED"/>
</dbReference>
<feature type="non-terminal residue" evidence="7">
    <location>
        <position position="1"/>
    </location>
</feature>
<protein>
    <recommendedName>
        <fullName evidence="6">BED-type domain-containing protein</fullName>
    </recommendedName>
</protein>
<proteinExistence type="predicted"/>
<feature type="domain" description="BED-type" evidence="6">
    <location>
        <begin position="70"/>
        <end position="127"/>
    </location>
</feature>
<sequence length="311" mass="34622">YCQVVSSGNYEDGGDGDDDEVTDATWVPDRAEEETEGETAQPQGGRHQERVESSHTIPSHSAAVISQPTPQSSAVWAFFSTSAADHNDAICKLCLRHIKCGKNTNHLGTTCLTRHLTSNHSAHWQEVFNHFIWKNVFGIGFMGTINTQRPIFQHLFDRCISLQFFTARPILAFIKSTSIRLWWEGATDTQRPIFLHLFDRCISLQFLTARPILAFLKITSIGLWCEDTTDTQRPIFTHPLLLSKVKVTPECIQKISNLVPSALHCGLIIHTGSPAVAEQNKGSLQGKCHFFGFINAIIAAADSRHGTDLQL</sequence>
<dbReference type="EMBL" id="KV960239">
    <property type="protein sequence ID" value="PIO23385.1"/>
    <property type="molecule type" value="Genomic_DNA"/>
</dbReference>
<keyword evidence="1" id="KW-0479">Metal-binding</keyword>
<dbReference type="PANTHER" id="PTHR47241">
    <property type="entry name" value="FINGER PROTEIN, PUTATIVE-RELATED"/>
    <property type="match status" value="1"/>
</dbReference>
<dbReference type="PROSITE" id="PS50808">
    <property type="entry name" value="ZF_BED"/>
    <property type="match status" value="1"/>
</dbReference>
<evidence type="ECO:0000256" key="1">
    <source>
        <dbReference type="ARBA" id="ARBA00022723"/>
    </source>
</evidence>
<evidence type="ECO:0000256" key="3">
    <source>
        <dbReference type="ARBA" id="ARBA00022833"/>
    </source>
</evidence>
<evidence type="ECO:0000256" key="5">
    <source>
        <dbReference type="SAM" id="MobiDB-lite"/>
    </source>
</evidence>
<evidence type="ECO:0000259" key="6">
    <source>
        <dbReference type="PROSITE" id="PS50808"/>
    </source>
</evidence>
<evidence type="ECO:0000256" key="4">
    <source>
        <dbReference type="PROSITE-ProRule" id="PRU00027"/>
    </source>
</evidence>
<dbReference type="SMART" id="SM00614">
    <property type="entry name" value="ZnF_BED"/>
    <property type="match status" value="1"/>
</dbReference>
<dbReference type="PANTHER" id="PTHR47241:SF1">
    <property type="entry name" value="BED-TYPE DOMAIN-CONTAINING PROTEIN"/>
    <property type="match status" value="1"/>
</dbReference>
<reference evidence="8" key="1">
    <citation type="journal article" date="2017" name="Nat. Commun.">
        <title>The North American bullfrog draft genome provides insight into hormonal regulation of long noncoding RNA.</title>
        <authorList>
            <person name="Hammond S.A."/>
            <person name="Warren R.L."/>
            <person name="Vandervalk B.P."/>
            <person name="Kucuk E."/>
            <person name="Khan H."/>
            <person name="Gibb E.A."/>
            <person name="Pandoh P."/>
            <person name="Kirk H."/>
            <person name="Zhao Y."/>
            <person name="Jones M."/>
            <person name="Mungall A.J."/>
            <person name="Coope R."/>
            <person name="Pleasance S."/>
            <person name="Moore R.A."/>
            <person name="Holt R.A."/>
            <person name="Round J.M."/>
            <person name="Ohora S."/>
            <person name="Walle B.V."/>
            <person name="Veldhoen N."/>
            <person name="Helbing C.C."/>
            <person name="Birol I."/>
        </authorList>
    </citation>
    <scope>NUCLEOTIDE SEQUENCE [LARGE SCALE GENOMIC DNA]</scope>
</reference>
<dbReference type="Pfam" id="PF02892">
    <property type="entry name" value="zf-BED"/>
    <property type="match status" value="1"/>
</dbReference>
<evidence type="ECO:0000313" key="7">
    <source>
        <dbReference type="EMBL" id="PIO23385.1"/>
    </source>
</evidence>
<accession>A0A2G9R6F9</accession>
<evidence type="ECO:0000313" key="8">
    <source>
        <dbReference type="Proteomes" id="UP000228934"/>
    </source>
</evidence>
<dbReference type="InterPro" id="IPR052865">
    <property type="entry name" value="Zinc_finger_BED"/>
</dbReference>
<gene>
    <name evidence="7" type="ORF">AB205_0145210</name>
</gene>
<keyword evidence="3" id="KW-0862">Zinc</keyword>